<dbReference type="EC" id="7.6.2.2" evidence="3"/>
<reference evidence="16 17" key="1">
    <citation type="journal article" date="2013" name="Genome Announc.">
        <title>Draft Genome Sequence of Desulfotignum phosphitoxidans DSM 13687 Strain FiPS-3.</title>
        <authorList>
            <person name="Poehlein A."/>
            <person name="Daniel R."/>
            <person name="Simeonova D.D."/>
        </authorList>
    </citation>
    <scope>NUCLEOTIDE SEQUENCE [LARGE SCALE GENOMIC DNA]</scope>
    <source>
        <strain evidence="16 17">DSM 13687</strain>
    </source>
</reference>
<dbReference type="AlphaFoldDB" id="S0G358"/>
<evidence type="ECO:0000256" key="4">
    <source>
        <dbReference type="ARBA" id="ARBA00022448"/>
    </source>
</evidence>
<comment type="caution">
    <text evidence="16">The sequence shown here is derived from an EMBL/GenBank/DDBJ whole genome shotgun (WGS) entry which is preliminary data.</text>
</comment>
<dbReference type="InterPro" id="IPR011527">
    <property type="entry name" value="ABC1_TM_dom"/>
</dbReference>
<dbReference type="Gene3D" id="1.20.1560.10">
    <property type="entry name" value="ABC transporter type 1, transmembrane domain"/>
    <property type="match status" value="1"/>
</dbReference>
<dbReference type="SUPFAM" id="SSF52540">
    <property type="entry name" value="P-loop containing nucleoside triphosphate hydrolases"/>
    <property type="match status" value="1"/>
</dbReference>
<evidence type="ECO:0000259" key="14">
    <source>
        <dbReference type="PROSITE" id="PS50893"/>
    </source>
</evidence>
<dbReference type="PROSITE" id="PS50929">
    <property type="entry name" value="ABC_TM1F"/>
    <property type="match status" value="1"/>
</dbReference>
<keyword evidence="10 13" id="KW-0472">Membrane</keyword>
<dbReference type="InterPro" id="IPR039421">
    <property type="entry name" value="Type_1_exporter"/>
</dbReference>
<keyword evidence="8 16" id="KW-0067">ATP-binding</keyword>
<dbReference type="Pfam" id="PF00005">
    <property type="entry name" value="ABC_tran"/>
    <property type="match status" value="1"/>
</dbReference>
<feature type="transmembrane region" description="Helical" evidence="13">
    <location>
        <begin position="12"/>
        <end position="32"/>
    </location>
</feature>
<dbReference type="PANTHER" id="PTHR24221">
    <property type="entry name" value="ATP-BINDING CASSETTE SUB-FAMILY B"/>
    <property type="match status" value="1"/>
</dbReference>
<evidence type="ECO:0000256" key="12">
    <source>
        <dbReference type="ARBA" id="ARBA00074518"/>
    </source>
</evidence>
<dbReference type="PROSITE" id="PS50893">
    <property type="entry name" value="ABC_TRANSPORTER_2"/>
    <property type="match status" value="1"/>
</dbReference>
<evidence type="ECO:0000256" key="1">
    <source>
        <dbReference type="ARBA" id="ARBA00004651"/>
    </source>
</evidence>
<evidence type="ECO:0000256" key="6">
    <source>
        <dbReference type="ARBA" id="ARBA00022692"/>
    </source>
</evidence>
<keyword evidence="4" id="KW-0813">Transport</keyword>
<evidence type="ECO:0000256" key="7">
    <source>
        <dbReference type="ARBA" id="ARBA00022741"/>
    </source>
</evidence>
<dbReference type="FunFam" id="3.40.50.300:FF:000221">
    <property type="entry name" value="Multidrug ABC transporter ATP-binding protein"/>
    <property type="match status" value="1"/>
</dbReference>
<gene>
    <name evidence="16" type="ORF">Dpo_7c00860</name>
</gene>
<keyword evidence="6 13" id="KW-0812">Transmembrane</keyword>
<dbReference type="GO" id="GO:0008559">
    <property type="term" value="F:ABC-type xenobiotic transporter activity"/>
    <property type="evidence" value="ECO:0007669"/>
    <property type="project" value="UniProtKB-EC"/>
</dbReference>
<dbReference type="InterPro" id="IPR027417">
    <property type="entry name" value="P-loop_NTPase"/>
</dbReference>
<dbReference type="InterPro" id="IPR003593">
    <property type="entry name" value="AAA+_ATPase"/>
</dbReference>
<sequence length="572" mass="63982">MKLILPFFRQYKAQILLGMVCMIIVDGTQLIVPQVIRSVVDTLTEGSLDRAVLIRQCVFILGLGVLMAVLRYAWRILLMGSARNLEKGIRDQLYTHIMSLDPAFFDRVNTGDIMAHATSDINHVRMAFGFGIIVLVDTVLLGGAILAIMIWTQPKLTAMAMIPMPALIFFTRFLGKKMHDFHTTAQESFSVLTEMIRESFFGIRIIKVFNFESLVTNRVGHAATDYFRKNLKRAVATSLLRPLLGFFFNISSLIILFYGGILVMRNTLSPGELVAFLQYLGLLAWPVIAIGWMTNLFQRGMSSLGRINALLQSRPRITCPENPVPMPRQIRHFRFNHAGFSYDGHTPILSDICLDIPGGSRVGITGPPGTGKTTLAYLMMRLYDPTQGDIRVNGIPTMDMDPKALQSCIAFMPQEPFLFSATIRENMLMGRDMTDTDLEKVIRICDLSDTIKAMPRGLEALVGERGVTLSGGQKQRLVLARALVEDKPVLILDDPVSQLDTQTAQRVIDGIHRLTKDRTCILISHRLSALAACDTIYVLENGRISAGGSHAHLLETSRYYRHAFDVQQFEET</sequence>
<dbReference type="CDD" id="cd18541">
    <property type="entry name" value="ABC_6TM_TmrB_like"/>
    <property type="match status" value="1"/>
</dbReference>
<dbReference type="SMART" id="SM00382">
    <property type="entry name" value="AAA"/>
    <property type="match status" value="1"/>
</dbReference>
<feature type="domain" description="ABC transporter" evidence="14">
    <location>
        <begin position="333"/>
        <end position="566"/>
    </location>
</feature>
<proteinExistence type="inferred from homology"/>
<evidence type="ECO:0000313" key="16">
    <source>
        <dbReference type="EMBL" id="EMS78612.1"/>
    </source>
</evidence>
<accession>S0G358</accession>
<feature type="transmembrane region" description="Helical" evidence="13">
    <location>
        <begin position="276"/>
        <end position="297"/>
    </location>
</feature>
<feature type="domain" description="ABC transmembrane type-1" evidence="15">
    <location>
        <begin position="16"/>
        <end position="299"/>
    </location>
</feature>
<dbReference type="FunFam" id="1.20.1560.10:FF:000011">
    <property type="entry name" value="Multidrug ABC transporter ATP-binding protein"/>
    <property type="match status" value="1"/>
</dbReference>
<feature type="transmembrane region" description="Helical" evidence="13">
    <location>
        <begin position="52"/>
        <end position="74"/>
    </location>
</feature>
<evidence type="ECO:0000256" key="9">
    <source>
        <dbReference type="ARBA" id="ARBA00022989"/>
    </source>
</evidence>
<evidence type="ECO:0000256" key="3">
    <source>
        <dbReference type="ARBA" id="ARBA00012191"/>
    </source>
</evidence>
<organism evidence="16 17">
    <name type="scientific">Desulfotignum phosphitoxidans DSM 13687</name>
    <dbReference type="NCBI Taxonomy" id="1286635"/>
    <lineage>
        <taxon>Bacteria</taxon>
        <taxon>Pseudomonadati</taxon>
        <taxon>Thermodesulfobacteriota</taxon>
        <taxon>Desulfobacteria</taxon>
        <taxon>Desulfobacterales</taxon>
        <taxon>Desulfobacteraceae</taxon>
        <taxon>Desulfotignum</taxon>
    </lineage>
</organism>
<dbReference type="GO" id="GO:0016887">
    <property type="term" value="F:ATP hydrolysis activity"/>
    <property type="evidence" value="ECO:0007669"/>
    <property type="project" value="InterPro"/>
</dbReference>
<dbReference type="GO" id="GO:0005886">
    <property type="term" value="C:plasma membrane"/>
    <property type="evidence" value="ECO:0007669"/>
    <property type="project" value="UniProtKB-SubCell"/>
</dbReference>
<evidence type="ECO:0000256" key="5">
    <source>
        <dbReference type="ARBA" id="ARBA00022475"/>
    </source>
</evidence>
<feature type="transmembrane region" description="Helical" evidence="13">
    <location>
        <begin position="156"/>
        <end position="174"/>
    </location>
</feature>
<keyword evidence="5" id="KW-1003">Cell membrane</keyword>
<evidence type="ECO:0000256" key="11">
    <source>
        <dbReference type="ARBA" id="ARBA00034018"/>
    </source>
</evidence>
<evidence type="ECO:0000256" key="8">
    <source>
        <dbReference type="ARBA" id="ARBA00022840"/>
    </source>
</evidence>
<dbReference type="SUPFAM" id="SSF90123">
    <property type="entry name" value="ABC transporter transmembrane region"/>
    <property type="match status" value="1"/>
</dbReference>
<evidence type="ECO:0000313" key="17">
    <source>
        <dbReference type="Proteomes" id="UP000014216"/>
    </source>
</evidence>
<feature type="transmembrane region" description="Helical" evidence="13">
    <location>
        <begin position="239"/>
        <end position="264"/>
    </location>
</feature>
<comment type="similarity">
    <text evidence="2">Belongs to the ABC transporter superfamily. Drug exporter-2 (TC 3.A.1.117) family.</text>
</comment>
<keyword evidence="16" id="KW-0378">Hydrolase</keyword>
<dbReference type="EMBL" id="APJX01000007">
    <property type="protein sequence ID" value="EMS78612.1"/>
    <property type="molecule type" value="Genomic_DNA"/>
</dbReference>
<evidence type="ECO:0000256" key="10">
    <source>
        <dbReference type="ARBA" id="ARBA00023136"/>
    </source>
</evidence>
<evidence type="ECO:0000259" key="15">
    <source>
        <dbReference type="PROSITE" id="PS50929"/>
    </source>
</evidence>
<dbReference type="OrthoDB" id="9772049at2"/>
<evidence type="ECO:0000256" key="13">
    <source>
        <dbReference type="SAM" id="Phobius"/>
    </source>
</evidence>
<dbReference type="GO" id="GO:0005524">
    <property type="term" value="F:ATP binding"/>
    <property type="evidence" value="ECO:0007669"/>
    <property type="project" value="UniProtKB-KW"/>
</dbReference>
<keyword evidence="7" id="KW-0547">Nucleotide-binding</keyword>
<dbReference type="Gene3D" id="3.40.50.300">
    <property type="entry name" value="P-loop containing nucleotide triphosphate hydrolases"/>
    <property type="match status" value="1"/>
</dbReference>
<keyword evidence="9 13" id="KW-1133">Transmembrane helix</keyword>
<feature type="transmembrane region" description="Helical" evidence="13">
    <location>
        <begin position="127"/>
        <end position="150"/>
    </location>
</feature>
<dbReference type="Proteomes" id="UP000014216">
    <property type="component" value="Unassembled WGS sequence"/>
</dbReference>
<comment type="catalytic activity">
    <reaction evidence="11">
        <text>ATP + H2O + xenobioticSide 1 = ADP + phosphate + xenobioticSide 2.</text>
        <dbReference type="EC" id="7.6.2.2"/>
    </reaction>
</comment>
<dbReference type="RefSeq" id="WP_006967074.1">
    <property type="nucleotide sequence ID" value="NZ_APJX01000007.1"/>
</dbReference>
<dbReference type="PANTHER" id="PTHR24221:SF300">
    <property type="entry name" value="MULTIDRUG RESISTANCE-LIKE ATP-BINDING PROTEIN MDLA"/>
    <property type="match status" value="1"/>
</dbReference>
<evidence type="ECO:0000256" key="2">
    <source>
        <dbReference type="ARBA" id="ARBA00006526"/>
    </source>
</evidence>
<dbReference type="InterPro" id="IPR036640">
    <property type="entry name" value="ABC1_TM_sf"/>
</dbReference>
<dbReference type="InterPro" id="IPR017871">
    <property type="entry name" value="ABC_transporter-like_CS"/>
</dbReference>
<keyword evidence="17" id="KW-1185">Reference proteome</keyword>
<comment type="subcellular location">
    <subcellularLocation>
        <location evidence="1">Cell membrane</location>
        <topology evidence="1">Multi-pass membrane protein</topology>
    </subcellularLocation>
</comment>
<dbReference type="PROSITE" id="PS00211">
    <property type="entry name" value="ABC_TRANSPORTER_1"/>
    <property type="match status" value="1"/>
</dbReference>
<name>S0G358_9BACT</name>
<dbReference type="Pfam" id="PF00664">
    <property type="entry name" value="ABC_membrane"/>
    <property type="match status" value="1"/>
</dbReference>
<protein>
    <recommendedName>
        <fullName evidence="12">Multidrug resistance-like ATP-binding protein MdlA</fullName>
        <ecNumber evidence="3">7.6.2.2</ecNumber>
    </recommendedName>
</protein>
<dbReference type="InterPro" id="IPR003439">
    <property type="entry name" value="ABC_transporter-like_ATP-bd"/>
</dbReference>